<accession>A0A074YDF3</accession>
<feature type="transmembrane region" description="Helical" evidence="6">
    <location>
        <begin position="113"/>
        <end position="131"/>
    </location>
</feature>
<feature type="transmembrane region" description="Helical" evidence="6">
    <location>
        <begin position="404"/>
        <end position="423"/>
    </location>
</feature>
<feature type="transmembrane region" description="Helical" evidence="6">
    <location>
        <begin position="304"/>
        <end position="320"/>
    </location>
</feature>
<dbReference type="Proteomes" id="UP000030641">
    <property type="component" value="Unassembled WGS sequence"/>
</dbReference>
<feature type="transmembrane region" description="Helical" evidence="6">
    <location>
        <begin position="201"/>
        <end position="221"/>
    </location>
</feature>
<evidence type="ECO:0000259" key="7">
    <source>
        <dbReference type="PROSITE" id="PS50850"/>
    </source>
</evidence>
<dbReference type="GO" id="GO:0005886">
    <property type="term" value="C:plasma membrane"/>
    <property type="evidence" value="ECO:0007669"/>
    <property type="project" value="TreeGrafter"/>
</dbReference>
<feature type="transmembrane region" description="Helical" evidence="6">
    <location>
        <begin position="378"/>
        <end position="397"/>
    </location>
</feature>
<feature type="transmembrane region" description="Helical" evidence="6">
    <location>
        <begin position="233"/>
        <end position="253"/>
    </location>
</feature>
<evidence type="ECO:0000256" key="6">
    <source>
        <dbReference type="SAM" id="Phobius"/>
    </source>
</evidence>
<dbReference type="CDD" id="cd17502">
    <property type="entry name" value="MFS_Azr1_MDR_like"/>
    <property type="match status" value="1"/>
</dbReference>
<dbReference type="PANTHER" id="PTHR23501:SF199">
    <property type="entry name" value="MFS EFFLUX TRANSPORTER INPD-RELATED"/>
    <property type="match status" value="1"/>
</dbReference>
<evidence type="ECO:0000256" key="2">
    <source>
        <dbReference type="ARBA" id="ARBA00022692"/>
    </source>
</evidence>
<evidence type="ECO:0000313" key="9">
    <source>
        <dbReference type="Proteomes" id="UP000030641"/>
    </source>
</evidence>
<dbReference type="Gene3D" id="1.20.1720.10">
    <property type="entry name" value="Multidrug resistance protein D"/>
    <property type="match status" value="1"/>
</dbReference>
<feature type="transmembrane region" description="Helical" evidence="6">
    <location>
        <begin position="435"/>
        <end position="451"/>
    </location>
</feature>
<dbReference type="HOGENOM" id="CLU_000960_22_1_1"/>
<feature type="region of interest" description="Disordered" evidence="5">
    <location>
        <begin position="24"/>
        <end position="59"/>
    </location>
</feature>
<dbReference type="PROSITE" id="PS50850">
    <property type="entry name" value="MFS"/>
    <property type="match status" value="1"/>
</dbReference>
<keyword evidence="2 6" id="KW-0812">Transmembrane</keyword>
<feature type="transmembrane region" description="Helical" evidence="6">
    <location>
        <begin position="274"/>
        <end position="292"/>
    </location>
</feature>
<dbReference type="InParanoid" id="A0A074YDF3"/>
<feature type="domain" description="Major facilitator superfamily (MFS) profile" evidence="7">
    <location>
        <begin position="78"/>
        <end position="571"/>
    </location>
</feature>
<feature type="transmembrane region" description="Helical" evidence="6">
    <location>
        <begin position="540"/>
        <end position="562"/>
    </location>
</feature>
<dbReference type="FunFam" id="1.20.1720.10:FF:000012">
    <property type="entry name" value="MFS toxin efflux pump (AflT)"/>
    <property type="match status" value="1"/>
</dbReference>
<dbReference type="OrthoDB" id="10021397at2759"/>
<evidence type="ECO:0000256" key="1">
    <source>
        <dbReference type="ARBA" id="ARBA00004141"/>
    </source>
</evidence>
<gene>
    <name evidence="8" type="ORF">AUEXF2481DRAFT_43508</name>
</gene>
<organism evidence="8 9">
    <name type="scientific">Aureobasidium subglaciale (strain EXF-2481)</name>
    <name type="common">Aureobasidium pullulans var. subglaciale</name>
    <dbReference type="NCBI Taxonomy" id="1043005"/>
    <lineage>
        <taxon>Eukaryota</taxon>
        <taxon>Fungi</taxon>
        <taxon>Dikarya</taxon>
        <taxon>Ascomycota</taxon>
        <taxon>Pezizomycotina</taxon>
        <taxon>Dothideomycetes</taxon>
        <taxon>Dothideomycetidae</taxon>
        <taxon>Dothideales</taxon>
        <taxon>Saccotheciaceae</taxon>
        <taxon>Aureobasidium</taxon>
    </lineage>
</organism>
<dbReference type="FunFam" id="1.20.1250.20:FF:000196">
    <property type="entry name" value="MFS toxin efflux pump (AflT)"/>
    <property type="match status" value="1"/>
</dbReference>
<reference evidence="8 9" key="1">
    <citation type="journal article" date="2014" name="BMC Genomics">
        <title>Genome sequencing of four Aureobasidium pullulans varieties: biotechnological potential, stress tolerance, and description of new species.</title>
        <authorList>
            <person name="Gostin Ar C."/>
            <person name="Ohm R.A."/>
            <person name="Kogej T."/>
            <person name="Sonjak S."/>
            <person name="Turk M."/>
            <person name="Zajc J."/>
            <person name="Zalar P."/>
            <person name="Grube M."/>
            <person name="Sun H."/>
            <person name="Han J."/>
            <person name="Sharma A."/>
            <person name="Chiniquy J."/>
            <person name="Ngan C.Y."/>
            <person name="Lipzen A."/>
            <person name="Barry K."/>
            <person name="Grigoriev I.V."/>
            <person name="Gunde-Cimerman N."/>
        </authorList>
    </citation>
    <scope>NUCLEOTIDE SEQUENCE [LARGE SCALE GENOMIC DNA]</scope>
    <source>
        <strain evidence="8 9">EXF-2481</strain>
    </source>
</reference>
<dbReference type="RefSeq" id="XP_013340530.1">
    <property type="nucleotide sequence ID" value="XM_013485076.1"/>
</dbReference>
<dbReference type="InterPro" id="IPR036259">
    <property type="entry name" value="MFS_trans_sf"/>
</dbReference>
<dbReference type="OMA" id="QLSWGKV"/>
<dbReference type="GeneID" id="25367429"/>
<dbReference type="FunCoup" id="A0A074YDF3">
    <property type="interactions" value="66"/>
</dbReference>
<feature type="transmembrane region" description="Helical" evidence="6">
    <location>
        <begin position="168"/>
        <end position="189"/>
    </location>
</feature>
<evidence type="ECO:0000256" key="4">
    <source>
        <dbReference type="ARBA" id="ARBA00023136"/>
    </source>
</evidence>
<dbReference type="GO" id="GO:0022857">
    <property type="term" value="F:transmembrane transporter activity"/>
    <property type="evidence" value="ECO:0007669"/>
    <property type="project" value="InterPro"/>
</dbReference>
<evidence type="ECO:0000313" key="8">
    <source>
        <dbReference type="EMBL" id="KEQ92102.1"/>
    </source>
</evidence>
<name>A0A074YDF3_AURSE</name>
<feature type="transmembrane region" description="Helical" evidence="6">
    <location>
        <begin position="463"/>
        <end position="488"/>
    </location>
</feature>
<protein>
    <recommendedName>
        <fullName evidence="7">Major facilitator superfamily (MFS) profile domain-containing protein</fullName>
    </recommendedName>
</protein>
<dbReference type="Pfam" id="PF07690">
    <property type="entry name" value="MFS_1"/>
    <property type="match status" value="1"/>
</dbReference>
<feature type="transmembrane region" description="Helical" evidence="6">
    <location>
        <begin position="143"/>
        <end position="162"/>
    </location>
</feature>
<evidence type="ECO:0000256" key="5">
    <source>
        <dbReference type="SAM" id="MobiDB-lite"/>
    </source>
</evidence>
<sequence>MTNNSSDPEPESRETVVQLHHIHDENEIKSDARVSSSLQAKELPSSADSESQDEKGIERSQVETANTNEMSGLSLGLVIASLLSAVFCVALDNTILATAIPKITDAFHTIDDVGWYGAGYFLTTCSFQLLYAKLYTMISTKTLFLIALALFELGSLVCGVSPTSTALVVGRAIAGLGAAGIFTGASTAVAQVAPKNMKPAIMGMVGALFGLCSVIGPLIGGAFTDHVSWRWCFYINLPIGAFSAAGTVFFLKFDQKFENQDLSLRERISRINPLGNLLFVGTVVCLLIAVQWGGTTYPWSNGRIIALLIVFGILAIAFCINEWRSKERATIPPHIAKQRTLIFSCIYAFFISSTVFVTLYFLPIWFQAVQGVTPVMSAVHTLPLILSQFLATFVAALGTMRLGYYMPFIVASVIFLSVGTALITTFHVDIPQARWIGYQVILGLGIGFGFQQPSVAVQTTLPIADVPIAVSTVFTCQFLGGTIFLSAAENVFTSRLRSNVARLGIPGFDAETAVQVGITKLRGLVPERYLEDVLVAYSDAVTRALEVSLVLGCLTVLGALGMEWKNIKAKQ</sequence>
<dbReference type="Gene3D" id="1.20.1250.20">
    <property type="entry name" value="MFS general substrate transporter like domains"/>
    <property type="match status" value="1"/>
</dbReference>
<keyword evidence="3 6" id="KW-1133">Transmembrane helix</keyword>
<dbReference type="InterPro" id="IPR011701">
    <property type="entry name" value="MFS"/>
</dbReference>
<feature type="transmembrane region" description="Helical" evidence="6">
    <location>
        <begin position="75"/>
        <end position="101"/>
    </location>
</feature>
<dbReference type="AlphaFoldDB" id="A0A074YDF3"/>
<keyword evidence="4 6" id="KW-0472">Membrane</keyword>
<dbReference type="PANTHER" id="PTHR23501">
    <property type="entry name" value="MAJOR FACILITATOR SUPERFAMILY"/>
    <property type="match status" value="1"/>
</dbReference>
<feature type="transmembrane region" description="Helical" evidence="6">
    <location>
        <begin position="341"/>
        <end position="366"/>
    </location>
</feature>
<dbReference type="EMBL" id="KL584773">
    <property type="protein sequence ID" value="KEQ92102.1"/>
    <property type="molecule type" value="Genomic_DNA"/>
</dbReference>
<comment type="subcellular location">
    <subcellularLocation>
        <location evidence="1">Membrane</location>
        <topology evidence="1">Multi-pass membrane protein</topology>
    </subcellularLocation>
</comment>
<keyword evidence="9" id="KW-1185">Reference proteome</keyword>
<evidence type="ECO:0000256" key="3">
    <source>
        <dbReference type="ARBA" id="ARBA00022989"/>
    </source>
</evidence>
<dbReference type="SUPFAM" id="SSF103473">
    <property type="entry name" value="MFS general substrate transporter"/>
    <property type="match status" value="1"/>
</dbReference>
<dbReference type="InterPro" id="IPR020846">
    <property type="entry name" value="MFS_dom"/>
</dbReference>
<proteinExistence type="predicted"/>